<dbReference type="Gene3D" id="3.40.960.10">
    <property type="entry name" value="VSR Endonuclease"/>
    <property type="match status" value="1"/>
</dbReference>
<evidence type="ECO:0000313" key="2">
    <source>
        <dbReference type="EMBL" id="OUB78442.1"/>
    </source>
</evidence>
<dbReference type="InterPro" id="IPR049468">
    <property type="entry name" value="Restrct_endonuc-II-like_dom"/>
</dbReference>
<gene>
    <name evidence="2" type="ORF">BK750_00085</name>
</gene>
<accession>A0A9X6MJR1</accession>
<dbReference type="SUPFAM" id="SSF52980">
    <property type="entry name" value="Restriction endonuclease-like"/>
    <property type="match status" value="1"/>
</dbReference>
<name>A0A9X6MJR1_BACTJ</name>
<dbReference type="AlphaFoldDB" id="A0A9X6MJR1"/>
<dbReference type="InterPro" id="IPR011335">
    <property type="entry name" value="Restrct_endonuc-II-like"/>
</dbReference>
<evidence type="ECO:0000313" key="3">
    <source>
        <dbReference type="Proteomes" id="UP000194853"/>
    </source>
</evidence>
<proteinExistence type="predicted"/>
<feature type="domain" description="Restriction endonuclease type II-like" evidence="1">
    <location>
        <begin position="50"/>
        <end position="139"/>
    </location>
</feature>
<protein>
    <recommendedName>
        <fullName evidence="1">Restriction endonuclease type II-like domain-containing protein</fullName>
    </recommendedName>
</protein>
<reference evidence="2 3" key="1">
    <citation type="submission" date="2016-10" db="EMBL/GenBank/DDBJ databases">
        <title>Comparative genomics of Bacillus thuringiensis reveals a path to pathogens against multiple invertebrate hosts.</title>
        <authorList>
            <person name="Zheng J."/>
            <person name="Gao Q."/>
            <person name="Liu H."/>
            <person name="Peng D."/>
            <person name="Ruan L."/>
            <person name="Sun M."/>
        </authorList>
    </citation>
    <scope>NUCLEOTIDE SEQUENCE [LARGE SCALE GENOMIC DNA]</scope>
    <source>
        <strain evidence="2">BGSC 4CF1</strain>
    </source>
</reference>
<dbReference type="Pfam" id="PF18741">
    <property type="entry name" value="MTES_1575"/>
    <property type="match status" value="1"/>
</dbReference>
<dbReference type="RefSeq" id="WP_086403531.1">
    <property type="nucleotide sequence ID" value="NZ_MOOS01000002.1"/>
</dbReference>
<comment type="caution">
    <text evidence="2">The sequence shown here is derived from an EMBL/GenBank/DDBJ whole genome shotgun (WGS) entry which is preliminary data.</text>
</comment>
<sequence length="167" mass="19714">MFFLIFIIGLCLYGLIYAFKNMKLEYKPLPKNDRRESGITHNRQKCSNRFEKDVFNALVQLGYYPICQVKEGRYKLDFVLIENGKRAVVEADGDIFHDAKRDKIRDHYLKKVGYSSVIRIKYSEWKEDKIKCIRKLEMHLYELELLPASHPSFQLQFNTISLPKGEG</sequence>
<evidence type="ECO:0000259" key="1">
    <source>
        <dbReference type="Pfam" id="PF18741"/>
    </source>
</evidence>
<dbReference type="EMBL" id="MOOS01000002">
    <property type="protein sequence ID" value="OUB78442.1"/>
    <property type="molecule type" value="Genomic_DNA"/>
</dbReference>
<dbReference type="Proteomes" id="UP000194853">
    <property type="component" value="Unassembled WGS sequence"/>
</dbReference>
<organism evidence="2 3">
    <name type="scientific">Bacillus thuringiensis subsp. jegathesan</name>
    <dbReference type="NCBI Taxonomy" id="56955"/>
    <lineage>
        <taxon>Bacteria</taxon>
        <taxon>Bacillati</taxon>
        <taxon>Bacillota</taxon>
        <taxon>Bacilli</taxon>
        <taxon>Bacillales</taxon>
        <taxon>Bacillaceae</taxon>
        <taxon>Bacillus</taxon>
        <taxon>Bacillus cereus group</taxon>
    </lineage>
</organism>